<dbReference type="SMART" id="SM00487">
    <property type="entry name" value="DEXDc"/>
    <property type="match status" value="1"/>
</dbReference>
<keyword evidence="4" id="KW-0067">ATP-binding</keyword>
<dbReference type="InterPro" id="IPR050079">
    <property type="entry name" value="DEAD_box_RNA_helicase"/>
</dbReference>
<evidence type="ECO:0000256" key="7">
    <source>
        <dbReference type="SAM" id="MobiDB-lite"/>
    </source>
</evidence>
<dbReference type="PANTHER" id="PTHR47959">
    <property type="entry name" value="ATP-DEPENDENT RNA HELICASE RHLE-RELATED"/>
    <property type="match status" value="1"/>
</dbReference>
<feature type="domain" description="Helicase ATP-binding" evidence="8">
    <location>
        <begin position="33"/>
        <end position="208"/>
    </location>
</feature>
<dbReference type="EC" id="3.6.4.-" evidence="11"/>
<dbReference type="PROSITE" id="PS51192">
    <property type="entry name" value="HELICASE_ATP_BIND_1"/>
    <property type="match status" value="1"/>
</dbReference>
<dbReference type="EMBL" id="JBHRSL010000001">
    <property type="protein sequence ID" value="MFC3050444.1"/>
    <property type="molecule type" value="Genomic_DNA"/>
</dbReference>
<dbReference type="CDD" id="cd00268">
    <property type="entry name" value="DEADc"/>
    <property type="match status" value="1"/>
</dbReference>
<dbReference type="InterPro" id="IPR014014">
    <property type="entry name" value="RNA_helicase_DEAD_Q_motif"/>
</dbReference>
<evidence type="ECO:0000259" key="8">
    <source>
        <dbReference type="PROSITE" id="PS51192"/>
    </source>
</evidence>
<dbReference type="InterPro" id="IPR027417">
    <property type="entry name" value="P-loop_NTPase"/>
</dbReference>
<evidence type="ECO:0000256" key="3">
    <source>
        <dbReference type="ARBA" id="ARBA00022806"/>
    </source>
</evidence>
<dbReference type="InterPro" id="IPR044742">
    <property type="entry name" value="DEAD/DEAH_RhlB"/>
</dbReference>
<dbReference type="Pfam" id="PF00270">
    <property type="entry name" value="DEAD"/>
    <property type="match status" value="1"/>
</dbReference>
<dbReference type="PROSITE" id="PS51195">
    <property type="entry name" value="Q_MOTIF"/>
    <property type="match status" value="1"/>
</dbReference>
<dbReference type="SUPFAM" id="SSF52540">
    <property type="entry name" value="P-loop containing nucleoside triphosphate hydrolases"/>
    <property type="match status" value="1"/>
</dbReference>
<dbReference type="PANTHER" id="PTHR47959:SF13">
    <property type="entry name" value="ATP-DEPENDENT RNA HELICASE RHLE"/>
    <property type="match status" value="1"/>
</dbReference>
<dbReference type="SMART" id="SM00490">
    <property type="entry name" value="HELICc"/>
    <property type="match status" value="1"/>
</dbReference>
<dbReference type="Gene3D" id="3.40.50.300">
    <property type="entry name" value="P-loop containing nucleotide triphosphate hydrolases"/>
    <property type="match status" value="2"/>
</dbReference>
<evidence type="ECO:0000256" key="5">
    <source>
        <dbReference type="ARBA" id="ARBA00038437"/>
    </source>
</evidence>
<keyword evidence="2 11" id="KW-0378">Hydrolase</keyword>
<gene>
    <name evidence="11" type="ORF">ACFOKA_00850</name>
</gene>
<comment type="caution">
    <text evidence="11">The sequence shown here is derived from an EMBL/GenBank/DDBJ whole genome shotgun (WGS) entry which is preliminary data.</text>
</comment>
<feature type="compositionally biased region" description="Basic residues" evidence="7">
    <location>
        <begin position="405"/>
        <end position="414"/>
    </location>
</feature>
<dbReference type="GO" id="GO:0016787">
    <property type="term" value="F:hydrolase activity"/>
    <property type="evidence" value="ECO:0007669"/>
    <property type="project" value="UniProtKB-KW"/>
</dbReference>
<sequence>MKNFNDLGLAEAILRAVSAEGYTDPTPIQSSVIPALLDNSDVIGIAQTGTGKTASFVLPSLHKILVDKKPVAPKTCRVLILVPTRELAAQIGDSIKAYGKFMKYTSAVIVGGVKMGPQVAALTRGVDILVATPGRLEDHMGSGNLRLDKIETIILDEADQMLDLGFVPAIRRVMAKSPKDRQTVLLSATMPKQIRSLAQDFLRNPQEISVAQVSKPIDRIEQKLIHVAKENKRRLLAETLSDKDVKCAIVFTRTKHGANKVVEYLEKSGIASAAIHGNKSQAHRQRTLAGFRSGAIKTLVATDIAARGIDVDGVTHVINFELPNVPEVYVHRIGRTARAGSTGVAIAFCDGSEQGFLKDIEKLIGYKISASGTPLAPEAQPKQNTQGRRGGGGGQKQPGNQSARPKQRRPRRKGAAASANGPARLGHERGTDTATAGLSRMLNSDKRGRNGAKKAVATSR</sequence>
<dbReference type="InterPro" id="IPR014001">
    <property type="entry name" value="Helicase_ATP-bd"/>
</dbReference>
<evidence type="ECO:0000259" key="9">
    <source>
        <dbReference type="PROSITE" id="PS51194"/>
    </source>
</evidence>
<evidence type="ECO:0000313" key="12">
    <source>
        <dbReference type="Proteomes" id="UP001595444"/>
    </source>
</evidence>
<keyword evidence="12" id="KW-1185">Reference proteome</keyword>
<keyword evidence="3 11" id="KW-0347">Helicase</keyword>
<dbReference type="Proteomes" id="UP001595444">
    <property type="component" value="Unassembled WGS sequence"/>
</dbReference>
<evidence type="ECO:0000259" key="10">
    <source>
        <dbReference type="PROSITE" id="PS51195"/>
    </source>
</evidence>
<evidence type="ECO:0000256" key="2">
    <source>
        <dbReference type="ARBA" id="ARBA00022801"/>
    </source>
</evidence>
<organism evidence="11 12">
    <name type="scientific">Kordiimonas pumila</name>
    <dbReference type="NCBI Taxonomy" id="2161677"/>
    <lineage>
        <taxon>Bacteria</taxon>
        <taxon>Pseudomonadati</taxon>
        <taxon>Pseudomonadota</taxon>
        <taxon>Alphaproteobacteria</taxon>
        <taxon>Kordiimonadales</taxon>
        <taxon>Kordiimonadaceae</taxon>
        <taxon>Kordiimonas</taxon>
    </lineage>
</organism>
<proteinExistence type="inferred from homology"/>
<evidence type="ECO:0000256" key="6">
    <source>
        <dbReference type="PROSITE-ProRule" id="PRU00552"/>
    </source>
</evidence>
<dbReference type="CDD" id="cd18787">
    <property type="entry name" value="SF2_C_DEAD"/>
    <property type="match status" value="1"/>
</dbReference>
<accession>A0ABV7D0G5</accession>
<dbReference type="Pfam" id="PF00271">
    <property type="entry name" value="Helicase_C"/>
    <property type="match status" value="1"/>
</dbReference>
<name>A0ABV7D0G5_9PROT</name>
<comment type="similarity">
    <text evidence="5">Belongs to the DEAD box helicase family.</text>
</comment>
<protein>
    <submittedName>
        <fullName evidence="11">DEAD/DEAH box helicase</fullName>
        <ecNumber evidence="11">3.6.4.-</ecNumber>
    </submittedName>
</protein>
<reference evidence="12" key="1">
    <citation type="journal article" date="2019" name="Int. J. Syst. Evol. Microbiol.">
        <title>The Global Catalogue of Microorganisms (GCM) 10K type strain sequencing project: providing services to taxonomists for standard genome sequencing and annotation.</title>
        <authorList>
            <consortium name="The Broad Institute Genomics Platform"/>
            <consortium name="The Broad Institute Genome Sequencing Center for Infectious Disease"/>
            <person name="Wu L."/>
            <person name="Ma J."/>
        </authorList>
    </citation>
    <scope>NUCLEOTIDE SEQUENCE [LARGE SCALE GENOMIC DNA]</scope>
    <source>
        <strain evidence="12">KCTC 62164</strain>
    </source>
</reference>
<dbReference type="GO" id="GO:0004386">
    <property type="term" value="F:helicase activity"/>
    <property type="evidence" value="ECO:0007669"/>
    <property type="project" value="UniProtKB-KW"/>
</dbReference>
<evidence type="ECO:0000256" key="1">
    <source>
        <dbReference type="ARBA" id="ARBA00022741"/>
    </source>
</evidence>
<evidence type="ECO:0000256" key="4">
    <source>
        <dbReference type="ARBA" id="ARBA00022840"/>
    </source>
</evidence>
<dbReference type="InterPro" id="IPR011545">
    <property type="entry name" value="DEAD/DEAH_box_helicase_dom"/>
</dbReference>
<feature type="domain" description="DEAD-box RNA helicase Q" evidence="10">
    <location>
        <begin position="2"/>
        <end position="30"/>
    </location>
</feature>
<feature type="domain" description="Helicase C-terminal" evidence="9">
    <location>
        <begin position="219"/>
        <end position="381"/>
    </location>
</feature>
<dbReference type="PROSITE" id="PS51194">
    <property type="entry name" value="HELICASE_CTER"/>
    <property type="match status" value="1"/>
</dbReference>
<evidence type="ECO:0000313" key="11">
    <source>
        <dbReference type="EMBL" id="MFC3050444.1"/>
    </source>
</evidence>
<feature type="region of interest" description="Disordered" evidence="7">
    <location>
        <begin position="372"/>
        <end position="460"/>
    </location>
</feature>
<dbReference type="InterPro" id="IPR001650">
    <property type="entry name" value="Helicase_C-like"/>
</dbReference>
<feature type="short sequence motif" description="Q motif" evidence="6">
    <location>
        <begin position="2"/>
        <end position="30"/>
    </location>
</feature>
<dbReference type="RefSeq" id="WP_194214830.1">
    <property type="nucleotide sequence ID" value="NZ_CP061205.1"/>
</dbReference>
<keyword evidence="1" id="KW-0547">Nucleotide-binding</keyword>